<name>A0A0C3AZN6_SERVB</name>
<protein>
    <submittedName>
        <fullName evidence="1">Uncharacterized protein</fullName>
    </submittedName>
</protein>
<gene>
    <name evidence="1" type="ORF">M408DRAFT_331673</name>
</gene>
<evidence type="ECO:0000313" key="1">
    <source>
        <dbReference type="EMBL" id="KIM24706.1"/>
    </source>
</evidence>
<dbReference type="HOGENOM" id="CLU_2832793_0_0_1"/>
<reference evidence="2" key="2">
    <citation type="submission" date="2015-01" db="EMBL/GenBank/DDBJ databases">
        <title>Evolutionary Origins and Diversification of the Mycorrhizal Mutualists.</title>
        <authorList>
            <consortium name="DOE Joint Genome Institute"/>
            <consortium name="Mycorrhizal Genomics Consortium"/>
            <person name="Kohler A."/>
            <person name="Kuo A."/>
            <person name="Nagy L.G."/>
            <person name="Floudas D."/>
            <person name="Copeland A."/>
            <person name="Barry K.W."/>
            <person name="Cichocki N."/>
            <person name="Veneault-Fourrey C."/>
            <person name="LaButti K."/>
            <person name="Lindquist E.A."/>
            <person name="Lipzen A."/>
            <person name="Lundell T."/>
            <person name="Morin E."/>
            <person name="Murat C."/>
            <person name="Riley R."/>
            <person name="Ohm R."/>
            <person name="Sun H."/>
            <person name="Tunlid A."/>
            <person name="Henrissat B."/>
            <person name="Grigoriev I.V."/>
            <person name="Hibbett D.S."/>
            <person name="Martin F."/>
        </authorList>
    </citation>
    <scope>NUCLEOTIDE SEQUENCE [LARGE SCALE GENOMIC DNA]</scope>
    <source>
        <strain evidence="2">MAFF 305830</strain>
    </source>
</reference>
<dbReference type="Proteomes" id="UP000054097">
    <property type="component" value="Unassembled WGS sequence"/>
</dbReference>
<keyword evidence="2" id="KW-1185">Reference proteome</keyword>
<reference evidence="1 2" key="1">
    <citation type="submission" date="2014-04" db="EMBL/GenBank/DDBJ databases">
        <authorList>
            <consortium name="DOE Joint Genome Institute"/>
            <person name="Kuo A."/>
            <person name="Zuccaro A."/>
            <person name="Kohler A."/>
            <person name="Nagy L.G."/>
            <person name="Floudas D."/>
            <person name="Copeland A."/>
            <person name="Barry K.W."/>
            <person name="Cichocki N."/>
            <person name="Veneault-Fourrey C."/>
            <person name="LaButti K."/>
            <person name="Lindquist E.A."/>
            <person name="Lipzen A."/>
            <person name="Lundell T."/>
            <person name="Morin E."/>
            <person name="Murat C."/>
            <person name="Sun H."/>
            <person name="Tunlid A."/>
            <person name="Henrissat B."/>
            <person name="Grigoriev I.V."/>
            <person name="Hibbett D.S."/>
            <person name="Martin F."/>
            <person name="Nordberg H.P."/>
            <person name="Cantor M.N."/>
            <person name="Hua S.X."/>
        </authorList>
    </citation>
    <scope>NUCLEOTIDE SEQUENCE [LARGE SCALE GENOMIC DNA]</scope>
    <source>
        <strain evidence="1 2">MAFF 305830</strain>
    </source>
</reference>
<proteinExistence type="predicted"/>
<accession>A0A0C3AZN6</accession>
<sequence length="66" mass="7542">MGNLFTRIMQSNIEQSRGIRNHSWPPGSSTSLRTIEIVVEGSYLMVRLLRVFSTVPPLFVSIAWYT</sequence>
<dbReference type="EMBL" id="KN824321">
    <property type="protein sequence ID" value="KIM24706.1"/>
    <property type="molecule type" value="Genomic_DNA"/>
</dbReference>
<evidence type="ECO:0000313" key="2">
    <source>
        <dbReference type="Proteomes" id="UP000054097"/>
    </source>
</evidence>
<dbReference type="AlphaFoldDB" id="A0A0C3AZN6"/>
<organism evidence="1 2">
    <name type="scientific">Serendipita vermifera MAFF 305830</name>
    <dbReference type="NCBI Taxonomy" id="933852"/>
    <lineage>
        <taxon>Eukaryota</taxon>
        <taxon>Fungi</taxon>
        <taxon>Dikarya</taxon>
        <taxon>Basidiomycota</taxon>
        <taxon>Agaricomycotina</taxon>
        <taxon>Agaricomycetes</taxon>
        <taxon>Sebacinales</taxon>
        <taxon>Serendipitaceae</taxon>
        <taxon>Serendipita</taxon>
    </lineage>
</organism>